<feature type="region of interest" description="Disordered" evidence="1">
    <location>
        <begin position="1"/>
        <end position="28"/>
    </location>
</feature>
<accession>A0AAD9SFA2</accession>
<keyword evidence="3" id="KW-1185">Reference proteome</keyword>
<feature type="compositionally biased region" description="Low complexity" evidence="1">
    <location>
        <begin position="144"/>
        <end position="169"/>
    </location>
</feature>
<dbReference type="AlphaFoldDB" id="A0AAD9SFA2"/>
<dbReference type="EMBL" id="JAUJFL010000004">
    <property type="protein sequence ID" value="KAK2605005.1"/>
    <property type="molecule type" value="Genomic_DNA"/>
</dbReference>
<evidence type="ECO:0000313" key="2">
    <source>
        <dbReference type="EMBL" id="KAK2605006.1"/>
    </source>
</evidence>
<name>A0AAD9SFA2_PHOAM</name>
<dbReference type="PANTHER" id="PTHR28096">
    <property type="entry name" value="PROTEIN FAF1"/>
    <property type="match status" value="1"/>
</dbReference>
<feature type="region of interest" description="Disordered" evidence="1">
    <location>
        <begin position="281"/>
        <end position="389"/>
    </location>
</feature>
<gene>
    <name evidence="2" type="ORF">N8I77_007886</name>
</gene>
<dbReference type="Proteomes" id="UP001265746">
    <property type="component" value="Unassembled WGS sequence"/>
</dbReference>
<proteinExistence type="predicted"/>
<dbReference type="InterPro" id="IPR053030">
    <property type="entry name" value="Ribosomal_biogenesis_FAF1-like"/>
</dbReference>
<dbReference type="GO" id="GO:0000462">
    <property type="term" value="P:maturation of SSU-rRNA from tricistronic rRNA transcript (SSU-rRNA, 5.8S rRNA, LSU-rRNA)"/>
    <property type="evidence" value="ECO:0007669"/>
    <property type="project" value="TreeGrafter"/>
</dbReference>
<sequence>MAPGTVVLGKRKRRVPADKAADADAKAEKAAAMEEAQAIFRKHFEAQFAPLGGSGDEASRPAAKDRRKASAGMEADGGDDVAGVEDMRSETSDSGEDEDGQDEWDGLSAEEEDDDEDDGSQDGEGNDDSSEGDETEAGSETEETNTQVEVVDYSKPTPSLSTLTPQTALMTKREMRAYLSSRPPDAVSSAEGGKGKQAARTKHQRQGGDNNDEDPQNEDSRSLLASDLELQRLISESHILSATNPFNTAASGASHASKAFSEGRTRALTTDLRLQKLGSKDSIFKQQKMPMAMRKGILGARASREDKRRREAKENGIILERPEEGGSSGSSKKARRHKGKGSDLPVDMPGMGRMKGGELRLNKRDVRAVEREGKRMTDSRGKGKHRKRR</sequence>
<reference evidence="2" key="1">
    <citation type="submission" date="2023-06" db="EMBL/GenBank/DDBJ databases">
        <authorList>
            <person name="Noh H."/>
        </authorList>
    </citation>
    <scope>NUCLEOTIDE SEQUENCE</scope>
    <source>
        <strain evidence="2">DUCC20226</strain>
    </source>
</reference>
<evidence type="ECO:0000313" key="3">
    <source>
        <dbReference type="Proteomes" id="UP001265746"/>
    </source>
</evidence>
<feature type="compositionally biased region" description="Acidic residues" evidence="1">
    <location>
        <begin position="93"/>
        <end position="143"/>
    </location>
</feature>
<evidence type="ECO:0000256" key="1">
    <source>
        <dbReference type="SAM" id="MobiDB-lite"/>
    </source>
</evidence>
<protein>
    <recommendedName>
        <fullName evidence="4">Protein FAF1</fullName>
    </recommendedName>
</protein>
<feature type="compositionally biased region" description="Basic and acidic residues" evidence="1">
    <location>
        <begin position="15"/>
        <end position="28"/>
    </location>
</feature>
<feature type="compositionally biased region" description="Basic and acidic residues" evidence="1">
    <location>
        <begin position="355"/>
        <end position="381"/>
    </location>
</feature>
<organism evidence="2 3">
    <name type="scientific">Phomopsis amygdali</name>
    <name type="common">Fusicoccum amygdali</name>
    <dbReference type="NCBI Taxonomy" id="1214568"/>
    <lineage>
        <taxon>Eukaryota</taxon>
        <taxon>Fungi</taxon>
        <taxon>Dikarya</taxon>
        <taxon>Ascomycota</taxon>
        <taxon>Pezizomycotina</taxon>
        <taxon>Sordariomycetes</taxon>
        <taxon>Sordariomycetidae</taxon>
        <taxon>Diaporthales</taxon>
        <taxon>Diaporthaceae</taxon>
        <taxon>Diaporthe</taxon>
    </lineage>
</organism>
<feature type="region of interest" description="Disordered" evidence="1">
    <location>
        <begin position="245"/>
        <end position="265"/>
    </location>
</feature>
<dbReference type="EMBL" id="JAUJFL010000004">
    <property type="protein sequence ID" value="KAK2605006.1"/>
    <property type="molecule type" value="Genomic_DNA"/>
</dbReference>
<comment type="caution">
    <text evidence="2">The sequence shown here is derived from an EMBL/GenBank/DDBJ whole genome shotgun (WGS) entry which is preliminary data.</text>
</comment>
<dbReference type="GO" id="GO:0005730">
    <property type="term" value="C:nucleolus"/>
    <property type="evidence" value="ECO:0007669"/>
    <property type="project" value="TreeGrafter"/>
</dbReference>
<dbReference type="PANTHER" id="PTHR28096:SF1">
    <property type="entry name" value="PROTEIN FAF1"/>
    <property type="match status" value="1"/>
</dbReference>
<evidence type="ECO:0008006" key="4">
    <source>
        <dbReference type="Google" id="ProtNLM"/>
    </source>
</evidence>
<feature type="region of interest" description="Disordered" evidence="1">
    <location>
        <begin position="49"/>
        <end position="224"/>
    </location>
</feature>
<feature type="compositionally biased region" description="Basic and acidic residues" evidence="1">
    <location>
        <begin position="302"/>
        <end position="324"/>
    </location>
</feature>